<keyword evidence="2" id="KW-0732">Signal</keyword>
<dbReference type="AlphaFoldDB" id="A0A445IBU3"/>
<dbReference type="EMBL" id="QZWG01000011">
    <property type="protein sequence ID" value="RZB83521.1"/>
    <property type="molecule type" value="Genomic_DNA"/>
</dbReference>
<gene>
    <name evidence="3" type="ORF">D0Y65_032177</name>
</gene>
<accession>A0A445IBU3</accession>
<sequence>MAMTRILVLCLVIVSHMGEAKELFPSVVSACERIFEYFPNCLEFLVGGSKLCYALKKIIVLVMVKGMTPALVPSKIQNLPLMCHTTLSFPVSDSIDCSKTTTFQQENERRGWLVAEQNSMFGLINYIYHMLTIEFKVDFVVVLSMKPFYSACRKLQASATSGLDSPCWCIILAIRNEPCSSLRQKAAPNKFCSNALYNTQTRDDEVLEMKKSVLAASVAAAASATAASLSSSSHQDERSRENSSSQNSSSTEKFAPRFDGLRFIETLVTAHR</sequence>
<name>A0A445IBU3_GLYSO</name>
<feature type="region of interest" description="Disordered" evidence="1">
    <location>
        <begin position="229"/>
        <end position="254"/>
    </location>
</feature>
<feature type="chain" id="PRO_5019275801" evidence="2">
    <location>
        <begin position="21"/>
        <end position="272"/>
    </location>
</feature>
<protein>
    <submittedName>
        <fullName evidence="3">Non-specific lipid-transfer protein 13</fullName>
    </submittedName>
</protein>
<dbReference type="PANTHER" id="PTHR34683">
    <property type="entry name" value="EXPRESSED PROTEIN-RELATED"/>
    <property type="match status" value="1"/>
</dbReference>
<dbReference type="PANTHER" id="PTHR34683:SF2">
    <property type="entry name" value="EXPRESSED PROTEIN"/>
    <property type="match status" value="1"/>
</dbReference>
<dbReference type="Proteomes" id="UP000289340">
    <property type="component" value="Chromosome 11"/>
</dbReference>
<organism evidence="3 4">
    <name type="scientific">Glycine soja</name>
    <name type="common">Wild soybean</name>
    <dbReference type="NCBI Taxonomy" id="3848"/>
    <lineage>
        <taxon>Eukaryota</taxon>
        <taxon>Viridiplantae</taxon>
        <taxon>Streptophyta</taxon>
        <taxon>Embryophyta</taxon>
        <taxon>Tracheophyta</taxon>
        <taxon>Spermatophyta</taxon>
        <taxon>Magnoliopsida</taxon>
        <taxon>eudicotyledons</taxon>
        <taxon>Gunneridae</taxon>
        <taxon>Pentapetalae</taxon>
        <taxon>rosids</taxon>
        <taxon>fabids</taxon>
        <taxon>Fabales</taxon>
        <taxon>Fabaceae</taxon>
        <taxon>Papilionoideae</taxon>
        <taxon>50 kb inversion clade</taxon>
        <taxon>NPAAA clade</taxon>
        <taxon>indigoferoid/millettioid clade</taxon>
        <taxon>Phaseoleae</taxon>
        <taxon>Glycine</taxon>
        <taxon>Glycine subgen. Soja</taxon>
    </lineage>
</organism>
<reference evidence="3 4" key="1">
    <citation type="submission" date="2018-09" db="EMBL/GenBank/DDBJ databases">
        <title>A high-quality reference genome of wild soybean provides a powerful tool to mine soybean genomes.</title>
        <authorList>
            <person name="Xie M."/>
            <person name="Chung C.Y.L."/>
            <person name="Li M.-W."/>
            <person name="Wong F.-L."/>
            <person name="Chan T.-F."/>
            <person name="Lam H.-M."/>
        </authorList>
    </citation>
    <scope>NUCLEOTIDE SEQUENCE [LARGE SCALE GENOMIC DNA]</scope>
    <source>
        <strain evidence="4">cv. W05</strain>
        <tissue evidence="3">Hypocotyl of etiolated seedlings</tissue>
    </source>
</reference>
<proteinExistence type="predicted"/>
<evidence type="ECO:0000313" key="3">
    <source>
        <dbReference type="EMBL" id="RZB83521.1"/>
    </source>
</evidence>
<evidence type="ECO:0000313" key="4">
    <source>
        <dbReference type="Proteomes" id="UP000289340"/>
    </source>
</evidence>
<evidence type="ECO:0000256" key="2">
    <source>
        <dbReference type="SAM" id="SignalP"/>
    </source>
</evidence>
<comment type="caution">
    <text evidence="3">The sequence shown here is derived from an EMBL/GenBank/DDBJ whole genome shotgun (WGS) entry which is preliminary data.</text>
</comment>
<feature type="signal peptide" evidence="2">
    <location>
        <begin position="1"/>
        <end position="20"/>
    </location>
</feature>
<keyword evidence="4" id="KW-1185">Reference proteome</keyword>
<evidence type="ECO:0000256" key="1">
    <source>
        <dbReference type="SAM" id="MobiDB-lite"/>
    </source>
</evidence>